<evidence type="ECO:0000313" key="3">
    <source>
        <dbReference type="Proteomes" id="UP000054560"/>
    </source>
</evidence>
<evidence type="ECO:0000256" key="1">
    <source>
        <dbReference type="SAM" id="SignalP"/>
    </source>
</evidence>
<evidence type="ECO:0008006" key="4">
    <source>
        <dbReference type="Google" id="ProtNLM"/>
    </source>
</evidence>
<protein>
    <recommendedName>
        <fullName evidence="4">Ig-like domain-containing protein</fullName>
    </recommendedName>
</protein>
<dbReference type="EMBL" id="KQ247110">
    <property type="protein sequence ID" value="KNC72402.1"/>
    <property type="molecule type" value="Genomic_DNA"/>
</dbReference>
<feature type="signal peptide" evidence="1">
    <location>
        <begin position="1"/>
        <end position="18"/>
    </location>
</feature>
<sequence length="135" mass="14721">MLKNTCTLVLLALSGCLARQSEQYNLQFSQTKDVGEEWIDVETESIEIPIVLATTPVLAGDAVCVPQVKDVREGMFKLRCTFTGGEDMKVDAISWVVASAGVHVLPNGMQLQAGAVLVNRTNELITLWDDKRAGQ</sequence>
<reference evidence="2 3" key="1">
    <citation type="submission" date="2011-02" db="EMBL/GenBank/DDBJ databases">
        <title>The Genome Sequence of Sphaeroforma arctica JP610.</title>
        <authorList>
            <consortium name="The Broad Institute Genome Sequencing Platform"/>
            <person name="Russ C."/>
            <person name="Cuomo C."/>
            <person name="Young S.K."/>
            <person name="Zeng Q."/>
            <person name="Gargeya S."/>
            <person name="Alvarado L."/>
            <person name="Berlin A."/>
            <person name="Chapman S.B."/>
            <person name="Chen Z."/>
            <person name="Freedman E."/>
            <person name="Gellesch M."/>
            <person name="Goldberg J."/>
            <person name="Griggs A."/>
            <person name="Gujja S."/>
            <person name="Heilman E."/>
            <person name="Heiman D."/>
            <person name="Howarth C."/>
            <person name="Mehta T."/>
            <person name="Neiman D."/>
            <person name="Pearson M."/>
            <person name="Roberts A."/>
            <person name="Saif S."/>
            <person name="Shea T."/>
            <person name="Shenoy N."/>
            <person name="Sisk P."/>
            <person name="Stolte C."/>
            <person name="Sykes S."/>
            <person name="White J."/>
            <person name="Yandava C."/>
            <person name="Burger G."/>
            <person name="Gray M.W."/>
            <person name="Holland P.W.H."/>
            <person name="King N."/>
            <person name="Lang F.B.F."/>
            <person name="Roger A.J."/>
            <person name="Ruiz-Trillo I."/>
            <person name="Haas B."/>
            <person name="Nusbaum C."/>
            <person name="Birren B."/>
        </authorList>
    </citation>
    <scope>NUCLEOTIDE SEQUENCE [LARGE SCALE GENOMIC DNA]</scope>
    <source>
        <strain evidence="2 3">JP610</strain>
    </source>
</reference>
<dbReference type="Proteomes" id="UP000054560">
    <property type="component" value="Unassembled WGS sequence"/>
</dbReference>
<dbReference type="AlphaFoldDB" id="A0A0L0F6N7"/>
<accession>A0A0L0F6N7</accession>
<name>A0A0L0F6N7_9EUKA</name>
<organism evidence="2 3">
    <name type="scientific">Sphaeroforma arctica JP610</name>
    <dbReference type="NCBI Taxonomy" id="667725"/>
    <lineage>
        <taxon>Eukaryota</taxon>
        <taxon>Ichthyosporea</taxon>
        <taxon>Ichthyophonida</taxon>
        <taxon>Sphaeroforma</taxon>
    </lineage>
</organism>
<dbReference type="RefSeq" id="XP_014146304.1">
    <property type="nucleotide sequence ID" value="XM_014290829.1"/>
</dbReference>
<evidence type="ECO:0000313" key="2">
    <source>
        <dbReference type="EMBL" id="KNC72402.1"/>
    </source>
</evidence>
<gene>
    <name evidence="2" type="ORF">SARC_15040</name>
</gene>
<dbReference type="PROSITE" id="PS51257">
    <property type="entry name" value="PROKAR_LIPOPROTEIN"/>
    <property type="match status" value="1"/>
</dbReference>
<dbReference type="GeneID" id="25915544"/>
<feature type="chain" id="PRO_5005538566" description="Ig-like domain-containing protein" evidence="1">
    <location>
        <begin position="19"/>
        <end position="135"/>
    </location>
</feature>
<feature type="non-terminal residue" evidence="2">
    <location>
        <position position="135"/>
    </location>
</feature>
<proteinExistence type="predicted"/>
<keyword evidence="3" id="KW-1185">Reference proteome</keyword>
<keyword evidence="1" id="KW-0732">Signal</keyword>